<dbReference type="EMBL" id="JAUIZM010000009">
    <property type="protein sequence ID" value="KAK1366875.1"/>
    <property type="molecule type" value="Genomic_DNA"/>
</dbReference>
<keyword evidence="2" id="KW-1185">Reference proteome</keyword>
<gene>
    <name evidence="1" type="ORF">POM88_042436</name>
</gene>
<evidence type="ECO:0000313" key="1">
    <source>
        <dbReference type="EMBL" id="KAK1366875.1"/>
    </source>
</evidence>
<dbReference type="AlphaFoldDB" id="A0AAD8HGB3"/>
<reference evidence="1" key="1">
    <citation type="submission" date="2023-02" db="EMBL/GenBank/DDBJ databases">
        <title>Genome of toxic invasive species Heracleum sosnowskyi carries increased number of genes despite the absence of recent whole-genome duplications.</title>
        <authorList>
            <person name="Schelkunov M."/>
            <person name="Shtratnikova V."/>
            <person name="Makarenko M."/>
            <person name="Klepikova A."/>
            <person name="Omelchenko D."/>
            <person name="Novikova G."/>
            <person name="Obukhova E."/>
            <person name="Bogdanov V."/>
            <person name="Penin A."/>
            <person name="Logacheva M."/>
        </authorList>
    </citation>
    <scope>NUCLEOTIDE SEQUENCE</scope>
    <source>
        <strain evidence="1">Hsosn_3</strain>
        <tissue evidence="1">Leaf</tissue>
    </source>
</reference>
<reference evidence="1" key="2">
    <citation type="submission" date="2023-05" db="EMBL/GenBank/DDBJ databases">
        <authorList>
            <person name="Schelkunov M.I."/>
        </authorList>
    </citation>
    <scope>NUCLEOTIDE SEQUENCE</scope>
    <source>
        <strain evidence="1">Hsosn_3</strain>
        <tissue evidence="1">Leaf</tissue>
    </source>
</reference>
<name>A0AAD8HGB3_9APIA</name>
<organism evidence="1 2">
    <name type="scientific">Heracleum sosnowskyi</name>
    <dbReference type="NCBI Taxonomy" id="360622"/>
    <lineage>
        <taxon>Eukaryota</taxon>
        <taxon>Viridiplantae</taxon>
        <taxon>Streptophyta</taxon>
        <taxon>Embryophyta</taxon>
        <taxon>Tracheophyta</taxon>
        <taxon>Spermatophyta</taxon>
        <taxon>Magnoliopsida</taxon>
        <taxon>eudicotyledons</taxon>
        <taxon>Gunneridae</taxon>
        <taxon>Pentapetalae</taxon>
        <taxon>asterids</taxon>
        <taxon>campanulids</taxon>
        <taxon>Apiales</taxon>
        <taxon>Apiaceae</taxon>
        <taxon>Apioideae</taxon>
        <taxon>apioid superclade</taxon>
        <taxon>Tordylieae</taxon>
        <taxon>Tordyliinae</taxon>
        <taxon>Heracleum</taxon>
    </lineage>
</organism>
<sequence length="107" mass="12269">MSSSDFPPSMNDNNKFEWFWLIKDHHEPASLCGIFEKEKTTPLMSQMNSNKMVQFDILHEVNLFNRKGDSRTSHSQSSTISVGELKENLLARTPTLMKSMCIVMVIC</sequence>
<protein>
    <submittedName>
        <fullName evidence="1">Uncharacterized protein</fullName>
    </submittedName>
</protein>
<evidence type="ECO:0000313" key="2">
    <source>
        <dbReference type="Proteomes" id="UP001237642"/>
    </source>
</evidence>
<proteinExistence type="predicted"/>
<comment type="caution">
    <text evidence="1">The sequence shown here is derived from an EMBL/GenBank/DDBJ whole genome shotgun (WGS) entry which is preliminary data.</text>
</comment>
<accession>A0AAD8HGB3</accession>
<dbReference type="Proteomes" id="UP001237642">
    <property type="component" value="Unassembled WGS sequence"/>
</dbReference>